<protein>
    <submittedName>
        <fullName evidence="3">Uncharacterized protein</fullName>
    </submittedName>
</protein>
<name>A0A4Y2GCV4_ARAVE</name>
<evidence type="ECO:0000256" key="2">
    <source>
        <dbReference type="SAM" id="MobiDB-lite"/>
    </source>
</evidence>
<accession>A0A4Y2GCV4</accession>
<feature type="coiled-coil region" evidence="1">
    <location>
        <begin position="113"/>
        <end position="140"/>
    </location>
</feature>
<sequence length="391" mass="45183">MSDNQYFLEQEGPSVDDPLQSDISRLFPQGVSSEVPGFGLPIARSAEEMTSRMEYPSRNFPVSDVETSADAFSDRQSLHECGYFMNRFVNELSSCRRDEDIRIGNESISSETEEIAHLDIQHLMEELQRLNRNRSRCSEATHSGSELSSSIGRGDGIGLLTSGRYFDICESSVLPCGRDADIRIGREFPSSRPEQDFHLSADKLDKRMVDIANQLLLLNNENNPNAENSDFASYLSLNDISIEYWQLYAKSRPENYDFAMNIMAYIELLNDSSWKATVSYFDENVKRMVTHIWNKKKVIFNNTIDLQRFNRDMILKLMGDFTQWSTNRNFDLDEFLNYCVLMCQLGVIARKCIFKEAPFYVIGQLRDRIKLLKFENVVQFMFEIVVKEYAK</sequence>
<gene>
    <name evidence="3" type="ORF">AVEN_70242_1</name>
</gene>
<evidence type="ECO:0000256" key="1">
    <source>
        <dbReference type="SAM" id="Coils"/>
    </source>
</evidence>
<comment type="caution">
    <text evidence="3">The sequence shown here is derived from an EMBL/GenBank/DDBJ whole genome shotgun (WGS) entry which is preliminary data.</text>
</comment>
<dbReference type="Proteomes" id="UP000499080">
    <property type="component" value="Unassembled WGS sequence"/>
</dbReference>
<feature type="region of interest" description="Disordered" evidence="2">
    <location>
        <begin position="1"/>
        <end position="20"/>
    </location>
</feature>
<keyword evidence="1" id="KW-0175">Coiled coil</keyword>
<proteinExistence type="predicted"/>
<dbReference type="AlphaFoldDB" id="A0A4Y2GCV4"/>
<dbReference type="EMBL" id="BGPR01001305">
    <property type="protein sequence ID" value="GBM50606.1"/>
    <property type="molecule type" value="Genomic_DNA"/>
</dbReference>
<keyword evidence="4" id="KW-1185">Reference proteome</keyword>
<evidence type="ECO:0000313" key="4">
    <source>
        <dbReference type="Proteomes" id="UP000499080"/>
    </source>
</evidence>
<reference evidence="3 4" key="1">
    <citation type="journal article" date="2019" name="Sci. Rep.">
        <title>Orb-weaving spider Araneus ventricosus genome elucidates the spidroin gene catalogue.</title>
        <authorList>
            <person name="Kono N."/>
            <person name="Nakamura H."/>
            <person name="Ohtoshi R."/>
            <person name="Moran D.A.P."/>
            <person name="Shinohara A."/>
            <person name="Yoshida Y."/>
            <person name="Fujiwara M."/>
            <person name="Mori M."/>
            <person name="Tomita M."/>
            <person name="Arakawa K."/>
        </authorList>
    </citation>
    <scope>NUCLEOTIDE SEQUENCE [LARGE SCALE GENOMIC DNA]</scope>
</reference>
<evidence type="ECO:0000313" key="3">
    <source>
        <dbReference type="EMBL" id="GBM50606.1"/>
    </source>
</evidence>
<organism evidence="3 4">
    <name type="scientific">Araneus ventricosus</name>
    <name type="common">Orbweaver spider</name>
    <name type="synonym">Epeira ventricosa</name>
    <dbReference type="NCBI Taxonomy" id="182803"/>
    <lineage>
        <taxon>Eukaryota</taxon>
        <taxon>Metazoa</taxon>
        <taxon>Ecdysozoa</taxon>
        <taxon>Arthropoda</taxon>
        <taxon>Chelicerata</taxon>
        <taxon>Arachnida</taxon>
        <taxon>Araneae</taxon>
        <taxon>Araneomorphae</taxon>
        <taxon>Entelegynae</taxon>
        <taxon>Araneoidea</taxon>
        <taxon>Araneidae</taxon>
        <taxon>Araneus</taxon>
    </lineage>
</organism>